<keyword evidence="3" id="KW-1029">Fimbrium biogenesis</keyword>
<dbReference type="InterPro" id="IPR016148">
    <property type="entry name" value="Pili_assmbl_chaperone_C"/>
</dbReference>
<dbReference type="Gene3D" id="2.60.40.10">
    <property type="entry name" value="Immunoglobulins"/>
    <property type="match status" value="2"/>
</dbReference>
<evidence type="ECO:0000256" key="4">
    <source>
        <dbReference type="ARBA" id="ARBA00022729"/>
    </source>
</evidence>
<keyword evidence="7" id="KW-0393">Immunoglobulin domain</keyword>
<evidence type="ECO:0000259" key="10">
    <source>
        <dbReference type="Pfam" id="PF00345"/>
    </source>
</evidence>
<dbReference type="PROSITE" id="PS00635">
    <property type="entry name" value="PILI_CHAPERONE"/>
    <property type="match status" value="1"/>
</dbReference>
<dbReference type="GO" id="GO:0030288">
    <property type="term" value="C:outer membrane-bounded periplasmic space"/>
    <property type="evidence" value="ECO:0007669"/>
    <property type="project" value="InterPro"/>
</dbReference>
<evidence type="ECO:0000313" key="12">
    <source>
        <dbReference type="EMBL" id="MCS4280135.1"/>
    </source>
</evidence>
<keyword evidence="4 9" id="KW-0732">Signal</keyword>
<evidence type="ECO:0000256" key="6">
    <source>
        <dbReference type="ARBA" id="ARBA00023186"/>
    </source>
</evidence>
<evidence type="ECO:0000256" key="5">
    <source>
        <dbReference type="ARBA" id="ARBA00022764"/>
    </source>
</evidence>
<dbReference type="InterPro" id="IPR008962">
    <property type="entry name" value="PapD-like_sf"/>
</dbReference>
<dbReference type="FunFam" id="2.60.40.10:FF:000458">
    <property type="entry name" value="Molecular chaperone FimC"/>
    <property type="match status" value="1"/>
</dbReference>
<evidence type="ECO:0000256" key="2">
    <source>
        <dbReference type="ARBA" id="ARBA00007399"/>
    </source>
</evidence>
<dbReference type="PANTHER" id="PTHR30251">
    <property type="entry name" value="PILUS ASSEMBLY CHAPERONE"/>
    <property type="match status" value="1"/>
</dbReference>
<comment type="similarity">
    <text evidence="2 8">Belongs to the periplasmic pilus chaperone family.</text>
</comment>
<evidence type="ECO:0000256" key="9">
    <source>
        <dbReference type="SAM" id="SignalP"/>
    </source>
</evidence>
<dbReference type="InterPro" id="IPR001829">
    <property type="entry name" value="Pili_assmbl_chaperone_bac"/>
</dbReference>
<protein>
    <submittedName>
        <fullName evidence="12">Chaperone protein EcpD</fullName>
    </submittedName>
</protein>
<dbReference type="RefSeq" id="WP_259260850.1">
    <property type="nucleotide sequence ID" value="NZ_JANUEK010000005.1"/>
</dbReference>
<dbReference type="InterPro" id="IPR050643">
    <property type="entry name" value="Periplasmic_pilus_chap"/>
</dbReference>
<organism evidence="12 13">
    <name type="scientific">Stenotrophomonas rhizophila</name>
    <dbReference type="NCBI Taxonomy" id="216778"/>
    <lineage>
        <taxon>Bacteria</taxon>
        <taxon>Pseudomonadati</taxon>
        <taxon>Pseudomonadota</taxon>
        <taxon>Gammaproteobacteria</taxon>
        <taxon>Lysobacterales</taxon>
        <taxon>Lysobacteraceae</taxon>
        <taxon>Stenotrophomonas</taxon>
    </lineage>
</organism>
<comment type="subcellular location">
    <subcellularLocation>
        <location evidence="1 8">Periplasm</location>
    </subcellularLocation>
</comment>
<dbReference type="InterPro" id="IPR013783">
    <property type="entry name" value="Ig-like_fold"/>
</dbReference>
<keyword evidence="5" id="KW-0574">Periplasm</keyword>
<gene>
    <name evidence="12" type="ORF">M2412_002128</name>
</gene>
<name>A0AAW5PJU7_9GAMM</name>
<evidence type="ECO:0000259" key="11">
    <source>
        <dbReference type="Pfam" id="PF02753"/>
    </source>
</evidence>
<evidence type="ECO:0000256" key="3">
    <source>
        <dbReference type="ARBA" id="ARBA00022558"/>
    </source>
</evidence>
<dbReference type="EMBL" id="JANUEK010000005">
    <property type="protein sequence ID" value="MCS4280135.1"/>
    <property type="molecule type" value="Genomic_DNA"/>
</dbReference>
<evidence type="ECO:0000256" key="1">
    <source>
        <dbReference type="ARBA" id="ARBA00004418"/>
    </source>
</evidence>
<feature type="domain" description="Pili assembly chaperone C-terminal" evidence="11">
    <location>
        <begin position="174"/>
        <end position="239"/>
    </location>
</feature>
<accession>A0AAW5PJU7</accession>
<sequence>MNAFARLLIPATLLLSALAPVAEASVVINGTRAVYPAKQREISVRLDNKRTIPVLVRTWLDNGDAQASPESSEVPFSMTPPIFRMNADASQTLRIMHTGETMPADRESVYWLNVLEVPPKADGSSNTLQFAFRNRIKLFYRPTSLAGHPIDAPAQVRWSLIAMPDGSGMALKGDNPTPYHVNLGTLELKAGTQSWGTRETGGMVKPMSSELFPLEDLGQRPGVPMQVEFKFITDHGAQIDGTLPLAP</sequence>
<reference evidence="12" key="1">
    <citation type="submission" date="2022-08" db="EMBL/GenBank/DDBJ databases">
        <title>Genomic analyses of the natural microbiome of Caenorhabditis elegans.</title>
        <authorList>
            <person name="Samuel B."/>
        </authorList>
    </citation>
    <scope>NUCLEOTIDE SEQUENCE</scope>
    <source>
        <strain evidence="12">BIGb0277</strain>
    </source>
</reference>
<proteinExistence type="inferred from homology"/>
<feature type="signal peptide" evidence="9">
    <location>
        <begin position="1"/>
        <end position="24"/>
    </location>
</feature>
<dbReference type="Pfam" id="PF00345">
    <property type="entry name" value="PapD_N"/>
    <property type="match status" value="1"/>
</dbReference>
<dbReference type="InterPro" id="IPR018046">
    <property type="entry name" value="Pili_assmbl_chaperone_CS"/>
</dbReference>
<dbReference type="GO" id="GO:0071555">
    <property type="term" value="P:cell wall organization"/>
    <property type="evidence" value="ECO:0007669"/>
    <property type="project" value="InterPro"/>
</dbReference>
<dbReference type="PRINTS" id="PR00969">
    <property type="entry name" value="CHAPERONPILI"/>
</dbReference>
<dbReference type="Pfam" id="PF02753">
    <property type="entry name" value="PapD_C"/>
    <property type="match status" value="1"/>
</dbReference>
<evidence type="ECO:0000256" key="8">
    <source>
        <dbReference type="RuleBase" id="RU003918"/>
    </source>
</evidence>
<dbReference type="InterPro" id="IPR036316">
    <property type="entry name" value="Pili_assmbl_chap_C_dom_sf"/>
</dbReference>
<dbReference type="SUPFAM" id="SSF49354">
    <property type="entry name" value="PapD-like"/>
    <property type="match status" value="1"/>
</dbReference>
<evidence type="ECO:0000256" key="7">
    <source>
        <dbReference type="ARBA" id="ARBA00023319"/>
    </source>
</evidence>
<evidence type="ECO:0000313" key="13">
    <source>
        <dbReference type="Proteomes" id="UP001320691"/>
    </source>
</evidence>
<comment type="caution">
    <text evidence="12">The sequence shown here is derived from an EMBL/GenBank/DDBJ whole genome shotgun (WGS) entry which is preliminary data.</text>
</comment>
<feature type="domain" description="Pili assembly chaperone N-terminal" evidence="10">
    <location>
        <begin position="25"/>
        <end position="145"/>
    </location>
</feature>
<dbReference type="AlphaFoldDB" id="A0AAW5PJU7"/>
<keyword evidence="6 8" id="KW-0143">Chaperone</keyword>
<dbReference type="PANTHER" id="PTHR30251:SF2">
    <property type="entry name" value="FIMBRIAL CHAPERONE YADV-RELATED"/>
    <property type="match status" value="1"/>
</dbReference>
<dbReference type="Proteomes" id="UP001320691">
    <property type="component" value="Unassembled WGS sequence"/>
</dbReference>
<dbReference type="InterPro" id="IPR016147">
    <property type="entry name" value="Pili_assmbl_chaperone_N"/>
</dbReference>
<dbReference type="SUPFAM" id="SSF49584">
    <property type="entry name" value="Periplasmic chaperone C-domain"/>
    <property type="match status" value="1"/>
</dbReference>
<feature type="chain" id="PRO_5043913401" evidence="9">
    <location>
        <begin position="25"/>
        <end position="247"/>
    </location>
</feature>